<reference evidence="1" key="2">
    <citation type="journal article" date="2015" name="Fish Shellfish Immunol.">
        <title>Early steps in the European eel (Anguilla anguilla)-Vibrio vulnificus interaction in the gills: Role of the RtxA13 toxin.</title>
        <authorList>
            <person name="Callol A."/>
            <person name="Pajuelo D."/>
            <person name="Ebbesson L."/>
            <person name="Teles M."/>
            <person name="MacKenzie S."/>
            <person name="Amaro C."/>
        </authorList>
    </citation>
    <scope>NUCLEOTIDE SEQUENCE</scope>
</reference>
<reference evidence="1" key="1">
    <citation type="submission" date="2014-11" db="EMBL/GenBank/DDBJ databases">
        <authorList>
            <person name="Amaro Gonzalez C."/>
        </authorList>
    </citation>
    <scope>NUCLEOTIDE SEQUENCE</scope>
</reference>
<dbReference type="EMBL" id="GBXM01005402">
    <property type="protein sequence ID" value="JAI03176.1"/>
    <property type="molecule type" value="Transcribed_RNA"/>
</dbReference>
<sequence>MSLSAIGCVRRCLRILYDKHETKNSHLVVPQKQINYKLKPCTAISHLN</sequence>
<organism evidence="1">
    <name type="scientific">Anguilla anguilla</name>
    <name type="common">European freshwater eel</name>
    <name type="synonym">Muraena anguilla</name>
    <dbReference type="NCBI Taxonomy" id="7936"/>
    <lineage>
        <taxon>Eukaryota</taxon>
        <taxon>Metazoa</taxon>
        <taxon>Chordata</taxon>
        <taxon>Craniata</taxon>
        <taxon>Vertebrata</taxon>
        <taxon>Euteleostomi</taxon>
        <taxon>Actinopterygii</taxon>
        <taxon>Neopterygii</taxon>
        <taxon>Teleostei</taxon>
        <taxon>Anguilliformes</taxon>
        <taxon>Anguillidae</taxon>
        <taxon>Anguilla</taxon>
    </lineage>
</organism>
<protein>
    <submittedName>
        <fullName evidence="1">Uncharacterized protein</fullName>
    </submittedName>
</protein>
<evidence type="ECO:0000313" key="1">
    <source>
        <dbReference type="EMBL" id="JAI03176.1"/>
    </source>
</evidence>
<dbReference type="AlphaFoldDB" id="A0A0E9XMU8"/>
<accession>A0A0E9XMU8</accession>
<proteinExistence type="predicted"/>
<name>A0A0E9XMU8_ANGAN</name>